<accession>A0A543APB5</accession>
<name>A0A543APB5_9MICC</name>
<organism evidence="2 3">
    <name type="scientific">Enteractinococcus coprophilus</name>
    <dbReference type="NCBI Taxonomy" id="1027633"/>
    <lineage>
        <taxon>Bacteria</taxon>
        <taxon>Bacillati</taxon>
        <taxon>Actinomycetota</taxon>
        <taxon>Actinomycetes</taxon>
        <taxon>Micrococcales</taxon>
        <taxon>Micrococcaceae</taxon>
    </lineage>
</organism>
<feature type="transmembrane region" description="Helical" evidence="1">
    <location>
        <begin position="18"/>
        <end position="39"/>
    </location>
</feature>
<feature type="transmembrane region" description="Helical" evidence="1">
    <location>
        <begin position="51"/>
        <end position="70"/>
    </location>
</feature>
<keyword evidence="1" id="KW-0472">Membrane</keyword>
<keyword evidence="3" id="KW-1185">Reference proteome</keyword>
<gene>
    <name evidence="2" type="ORF">FB556_0859</name>
</gene>
<sequence length="99" mass="10879">MDLQTPQKPWPPLENKRWAQIGASICFAVSALCILVYFVTSPTQGWGPSILLIYGPLLLSVSGIIFGIIVQRWYPIVLNALPPLVFPAIIFFGTLILGP</sequence>
<keyword evidence="1" id="KW-0812">Transmembrane</keyword>
<reference evidence="2 3" key="1">
    <citation type="submission" date="2019-06" db="EMBL/GenBank/DDBJ databases">
        <title>Sequencing the genomes of 1000 actinobacteria strains.</title>
        <authorList>
            <person name="Klenk H.-P."/>
        </authorList>
    </citation>
    <scope>NUCLEOTIDE SEQUENCE [LARGE SCALE GENOMIC DNA]</scope>
    <source>
        <strain evidence="2 3">DSM 24083</strain>
    </source>
</reference>
<dbReference type="EMBL" id="VFOU01000001">
    <property type="protein sequence ID" value="TQL74395.1"/>
    <property type="molecule type" value="Genomic_DNA"/>
</dbReference>
<proteinExistence type="predicted"/>
<keyword evidence="1" id="KW-1133">Transmembrane helix</keyword>
<dbReference type="Proteomes" id="UP000319746">
    <property type="component" value="Unassembled WGS sequence"/>
</dbReference>
<feature type="transmembrane region" description="Helical" evidence="1">
    <location>
        <begin position="76"/>
        <end position="97"/>
    </location>
</feature>
<evidence type="ECO:0000256" key="1">
    <source>
        <dbReference type="SAM" id="Phobius"/>
    </source>
</evidence>
<comment type="caution">
    <text evidence="2">The sequence shown here is derived from an EMBL/GenBank/DDBJ whole genome shotgun (WGS) entry which is preliminary data.</text>
</comment>
<dbReference type="AlphaFoldDB" id="A0A543APB5"/>
<evidence type="ECO:0000313" key="3">
    <source>
        <dbReference type="Proteomes" id="UP000319746"/>
    </source>
</evidence>
<protein>
    <submittedName>
        <fullName evidence="2">Uncharacterized protein</fullName>
    </submittedName>
</protein>
<evidence type="ECO:0000313" key="2">
    <source>
        <dbReference type="EMBL" id="TQL74395.1"/>
    </source>
</evidence>